<evidence type="ECO:0000256" key="2">
    <source>
        <dbReference type="SAM" id="SignalP"/>
    </source>
</evidence>
<feature type="compositionally biased region" description="Low complexity" evidence="1">
    <location>
        <begin position="29"/>
        <end position="40"/>
    </location>
</feature>
<accession>A0ABX0KPE3</accession>
<dbReference type="Proteomes" id="UP000712570">
    <property type="component" value="Unassembled WGS sequence"/>
</dbReference>
<name>A0ABX0KPE3_9NEIS</name>
<dbReference type="EMBL" id="JAAOLX010000004">
    <property type="protein sequence ID" value="NHQ86230.1"/>
    <property type="molecule type" value="Genomic_DNA"/>
</dbReference>
<reference evidence="3 4" key="1">
    <citation type="submission" date="2020-03" db="EMBL/GenBank/DDBJ databases">
        <title>Draft genome sequence of environmentally isolated violet-colored cultures.</title>
        <authorList>
            <person name="Wilson H.S."/>
        </authorList>
    </citation>
    <scope>NUCLEOTIDE SEQUENCE [LARGE SCALE GENOMIC DNA]</scope>
    <source>
        <strain evidence="3 4">HSC-16F04</strain>
    </source>
</reference>
<feature type="chain" id="PRO_5046206753" description="Lipoprotein" evidence="2">
    <location>
        <begin position="25"/>
        <end position="114"/>
    </location>
</feature>
<evidence type="ECO:0008006" key="5">
    <source>
        <dbReference type="Google" id="ProtNLM"/>
    </source>
</evidence>
<dbReference type="PROSITE" id="PS51257">
    <property type="entry name" value="PROKAR_LIPOPROTEIN"/>
    <property type="match status" value="1"/>
</dbReference>
<feature type="signal peptide" evidence="2">
    <location>
        <begin position="1"/>
        <end position="24"/>
    </location>
</feature>
<keyword evidence="2" id="KW-0732">Signal</keyword>
<comment type="caution">
    <text evidence="3">The sequence shown here is derived from an EMBL/GenBank/DDBJ whole genome shotgun (WGS) entry which is preliminary data.</text>
</comment>
<feature type="region of interest" description="Disordered" evidence="1">
    <location>
        <begin position="24"/>
        <end position="45"/>
    </location>
</feature>
<evidence type="ECO:0000256" key="1">
    <source>
        <dbReference type="SAM" id="MobiDB-lite"/>
    </source>
</evidence>
<dbReference type="RefSeq" id="WP_166824799.1">
    <property type="nucleotide sequence ID" value="NZ_JAAOLX010000004.1"/>
</dbReference>
<evidence type="ECO:0000313" key="3">
    <source>
        <dbReference type="EMBL" id="NHQ86230.1"/>
    </source>
</evidence>
<evidence type="ECO:0000313" key="4">
    <source>
        <dbReference type="Proteomes" id="UP000712570"/>
    </source>
</evidence>
<gene>
    <name evidence="3" type="ORF">HA050_08885</name>
</gene>
<protein>
    <recommendedName>
        <fullName evidence="5">Lipoprotein</fullName>
    </recommendedName>
</protein>
<sequence>MRISFILLMALTLISCNKSPAPFAKPHISSQSTPAASPATGKKTKKIIRRAEDCLHFSGEFGGNQSERDKEVSQEMDKLRCDTIAADLNKLNQRLPKDSPLAPKVKALLREYQN</sequence>
<proteinExistence type="predicted"/>
<organism evidence="3 4">
    <name type="scientific">Iodobacter violaceini</name>
    <dbReference type="NCBI Taxonomy" id="3044271"/>
    <lineage>
        <taxon>Bacteria</taxon>
        <taxon>Pseudomonadati</taxon>
        <taxon>Pseudomonadota</taxon>
        <taxon>Betaproteobacteria</taxon>
        <taxon>Neisseriales</taxon>
        <taxon>Chitinibacteraceae</taxon>
        <taxon>Iodobacter</taxon>
    </lineage>
</organism>
<keyword evidence="4" id="KW-1185">Reference proteome</keyword>